<name>A0A0G1AJE2_9BACT</name>
<dbReference type="EMBL" id="LCCD01000006">
    <property type="protein sequence ID" value="KKS25418.1"/>
    <property type="molecule type" value="Genomic_DNA"/>
</dbReference>
<reference evidence="1 2" key="1">
    <citation type="journal article" date="2015" name="Nature">
        <title>rRNA introns, odd ribosomes, and small enigmatic genomes across a large radiation of phyla.</title>
        <authorList>
            <person name="Brown C.T."/>
            <person name="Hug L.A."/>
            <person name="Thomas B.C."/>
            <person name="Sharon I."/>
            <person name="Castelle C.J."/>
            <person name="Singh A."/>
            <person name="Wilkins M.J."/>
            <person name="Williams K.H."/>
            <person name="Banfield J.F."/>
        </authorList>
    </citation>
    <scope>NUCLEOTIDE SEQUENCE [LARGE SCALE GENOMIC DNA]</scope>
</reference>
<accession>A0A0G1AJE2</accession>
<gene>
    <name evidence="1" type="ORF">UU83_C0006G0020</name>
</gene>
<dbReference type="Proteomes" id="UP000033856">
    <property type="component" value="Unassembled WGS sequence"/>
</dbReference>
<protein>
    <submittedName>
        <fullName evidence="1">Uncharacterized protein</fullName>
    </submittedName>
</protein>
<organism evidence="1 2">
    <name type="scientific">Candidatus Jorgensenbacteria bacterium GW2011_GWF2_41_8</name>
    <dbReference type="NCBI Taxonomy" id="1618667"/>
    <lineage>
        <taxon>Bacteria</taxon>
        <taxon>Candidatus Joergenseniibacteriota</taxon>
    </lineage>
</organism>
<evidence type="ECO:0000313" key="1">
    <source>
        <dbReference type="EMBL" id="KKS25418.1"/>
    </source>
</evidence>
<sequence>MEQYWMPKKLDFKNLRLCLDNYSADFLYIRLVGSAGGTVKINEKLEGRALDFKKDKAGLYLLIDSNDMFHFPLDDYQKGFSLAYERIFDDGRMHIPGGISDNPYDTNLPEPKRSFLRHVLDGHLMEIFFKGRVNIIFHSWWIKPHWKYWTIDKPGNIQEIISKQQIEYGEEDS</sequence>
<proteinExistence type="predicted"/>
<comment type="caution">
    <text evidence="1">The sequence shown here is derived from an EMBL/GenBank/DDBJ whole genome shotgun (WGS) entry which is preliminary data.</text>
</comment>
<dbReference type="AlphaFoldDB" id="A0A0G1AJE2"/>
<evidence type="ECO:0000313" key="2">
    <source>
        <dbReference type="Proteomes" id="UP000033856"/>
    </source>
</evidence>